<organism evidence="2 3">
    <name type="scientific">Erwinia tracheiphila</name>
    <dbReference type="NCBI Taxonomy" id="65700"/>
    <lineage>
        <taxon>Bacteria</taxon>
        <taxon>Pseudomonadati</taxon>
        <taxon>Pseudomonadota</taxon>
        <taxon>Gammaproteobacteria</taxon>
        <taxon>Enterobacterales</taxon>
        <taxon>Erwiniaceae</taxon>
        <taxon>Erwinia</taxon>
    </lineage>
</organism>
<dbReference type="EMBL" id="JXNU01000002">
    <property type="protein sequence ID" value="KKF37977.1"/>
    <property type="molecule type" value="Genomic_DNA"/>
</dbReference>
<dbReference type="RefSeq" id="WP_046371781.1">
    <property type="nucleotide sequence ID" value="NZ_CP089932.1"/>
</dbReference>
<comment type="caution">
    <text evidence="2">The sequence shown here is derived from an EMBL/GenBank/DDBJ whole genome shotgun (WGS) entry which is preliminary data.</text>
</comment>
<keyword evidence="3" id="KW-1185">Reference proteome</keyword>
<dbReference type="Gene3D" id="2.40.30.240">
    <property type="match status" value="1"/>
</dbReference>
<keyword evidence="2" id="KW-0946">Virion</keyword>
<dbReference type="Pfam" id="PF11651">
    <property type="entry name" value="P22_CoatProtein"/>
    <property type="match status" value="1"/>
</dbReference>
<accession>A0A0M2KGA0</accession>
<dbReference type="STRING" id="65700.SY86_00045"/>
<protein>
    <submittedName>
        <fullName evidence="2">Coat protein</fullName>
    </submittedName>
</protein>
<dbReference type="InterPro" id="IPR024659">
    <property type="entry name" value="Phage_coat_Gp5"/>
</dbReference>
<dbReference type="AlphaFoldDB" id="A0A0M2KGA0"/>
<sequence length="431" mass="46861">MASLNEGQIVSYGVDEVIETITNLTPMAQKAEVYTPPAGDMQRSNNTHWMPLQMESPTQEGWDLTGKETDLLELAVKVNMGVPDNDFFSLRADDLRDETSYRRRIKAAAEKLANNVEQKIAQVSADMGSLVVTNPEDISNKPGGGWDFVADAEAIMFARELSRNRGLSYFFNVKDYKKAGYDLVGRDIYGRMTEDAYKKGTIQKQVAGFDDVLRSPKMPVLKASGASGLTVSGTQSFKPLAWVEDADGERENVDNRFAQVKLSATTGLKRGDKISFAGVKYLAQMAKNVLTDDATFSVVRVLDENTVEITPKPIALDDASLSAAQRAYANVNTGLANAMAVNILNVADATTNVFWSNDSIRIVSQPIPTTHELFSGMKTKSFSIPDVGLNGIFATQGDISTLAGKCRIALWYSVNATRPESIGVGLANQAA</sequence>
<name>A0A0M2KGA0_9GAMM</name>
<evidence type="ECO:0000313" key="2">
    <source>
        <dbReference type="EMBL" id="KKF37984.1"/>
    </source>
</evidence>
<evidence type="ECO:0000313" key="3">
    <source>
        <dbReference type="Proteomes" id="UP000033924"/>
    </source>
</evidence>
<gene>
    <name evidence="2" type="ORF">SY86_00045</name>
    <name evidence="1" type="ORF">SY86_01510</name>
</gene>
<evidence type="ECO:0000313" key="1">
    <source>
        <dbReference type="EMBL" id="KKF37977.1"/>
    </source>
</evidence>
<dbReference type="PATRIC" id="fig|65700.7.peg.10"/>
<keyword evidence="2" id="KW-0167">Capsid protein</keyword>
<proteinExistence type="predicted"/>
<dbReference type="Proteomes" id="UP000033924">
    <property type="component" value="Unassembled WGS sequence"/>
</dbReference>
<dbReference type="EMBL" id="JXNU01000001">
    <property type="protein sequence ID" value="KKF37984.1"/>
    <property type="molecule type" value="Genomic_DNA"/>
</dbReference>
<reference evidence="2 3" key="1">
    <citation type="submission" date="2015-01" db="EMBL/GenBank/DDBJ databases">
        <title>Erwinia tracheiphila.</title>
        <authorList>
            <person name="Shapiro L.R."/>
        </authorList>
    </citation>
    <scope>NUCLEOTIDE SEQUENCE [LARGE SCALE GENOMIC DNA]</scope>
    <source>
        <strain evidence="2 3">BuffGH</strain>
    </source>
</reference>